<dbReference type="AlphaFoldDB" id="A0A0P1GJ81"/>
<dbReference type="InterPro" id="IPR001279">
    <property type="entry name" value="Metallo-B-lactamas"/>
</dbReference>
<dbReference type="Proteomes" id="UP000052022">
    <property type="component" value="Unassembled WGS sequence"/>
</dbReference>
<dbReference type="PANTHER" id="PTHR23131:SF0">
    <property type="entry name" value="ENDORIBONUCLEASE LACTB2"/>
    <property type="match status" value="1"/>
</dbReference>
<dbReference type="InterPro" id="IPR036388">
    <property type="entry name" value="WH-like_DNA-bd_sf"/>
</dbReference>
<dbReference type="Gene3D" id="3.60.15.10">
    <property type="entry name" value="Ribonuclease Z/Hydroxyacylglutathione hydrolase-like"/>
    <property type="match status" value="1"/>
</dbReference>
<keyword evidence="2" id="KW-0378">Hydrolase</keyword>
<gene>
    <name evidence="2" type="ORF">TRM7557_03662</name>
</gene>
<evidence type="ECO:0000313" key="2">
    <source>
        <dbReference type="EMBL" id="CUH81933.1"/>
    </source>
</evidence>
<keyword evidence="3" id="KW-1185">Reference proteome</keyword>
<organism evidence="2 3">
    <name type="scientific">Tritonibacter multivorans</name>
    <dbReference type="NCBI Taxonomy" id="928856"/>
    <lineage>
        <taxon>Bacteria</taxon>
        <taxon>Pseudomonadati</taxon>
        <taxon>Pseudomonadota</taxon>
        <taxon>Alphaproteobacteria</taxon>
        <taxon>Rhodobacterales</taxon>
        <taxon>Paracoccaceae</taxon>
        <taxon>Tritonibacter</taxon>
    </lineage>
</organism>
<name>A0A0P1GJ81_9RHOB</name>
<sequence>MDNSSRKVADMPRAGEARTLEPGVRVILAPNPSPMTFWGTNTYLVGQGRDVAVIDPGPAQEAHLAAILAALAPGQRVSHIVVTHSHLDHSPLARQLAQQTGAPVLAFGASDAGKSPVMQALSDAGLAGGGEGVDAGFTCDQTLSHQDTLAGEGWTLRCLHTPGHMGNHICLALGDAVFSGDHVMGWASSLVSPPDGDLTDFMASCRLLQRDTWRVFYPAHGAPISAPNERLAWLIDHRLSREAEILAATQAGAPTVEEITKVVYQDTPTALLPAAERNVFAHLVDLVGRGRIQAMPRLELNAKFTVIPGA</sequence>
<reference evidence="2 3" key="1">
    <citation type="submission" date="2015-09" db="EMBL/GenBank/DDBJ databases">
        <authorList>
            <consortium name="Swine Surveillance"/>
        </authorList>
    </citation>
    <scope>NUCLEOTIDE SEQUENCE [LARGE SCALE GENOMIC DNA]</scope>
    <source>
        <strain evidence="2 3">CECT 7557</strain>
    </source>
</reference>
<proteinExistence type="predicted"/>
<dbReference type="STRING" id="928856.SAMN04488049_1056"/>
<evidence type="ECO:0000259" key="1">
    <source>
        <dbReference type="SMART" id="SM00849"/>
    </source>
</evidence>
<dbReference type="InterPro" id="IPR050662">
    <property type="entry name" value="Sec-metab_biosynth-thioest"/>
</dbReference>
<dbReference type="Pfam" id="PF17778">
    <property type="entry name" value="WHD_BLACT"/>
    <property type="match status" value="1"/>
</dbReference>
<dbReference type="PANTHER" id="PTHR23131">
    <property type="entry name" value="ENDORIBONUCLEASE LACTB2"/>
    <property type="match status" value="1"/>
</dbReference>
<dbReference type="SMART" id="SM00849">
    <property type="entry name" value="Lactamase_B"/>
    <property type="match status" value="1"/>
</dbReference>
<protein>
    <submittedName>
        <fullName evidence="2">Hydroxyacylglutathione hydrolase</fullName>
    </submittedName>
</protein>
<dbReference type="EMBL" id="CYSD01000043">
    <property type="protein sequence ID" value="CUH81933.1"/>
    <property type="molecule type" value="Genomic_DNA"/>
</dbReference>
<feature type="domain" description="Metallo-beta-lactamase" evidence="1">
    <location>
        <begin position="39"/>
        <end position="220"/>
    </location>
</feature>
<dbReference type="InterPro" id="IPR036866">
    <property type="entry name" value="RibonucZ/Hydroxyglut_hydro"/>
</dbReference>
<dbReference type="CDD" id="cd16278">
    <property type="entry name" value="metallo-hydrolase-like_MBL-fold"/>
    <property type="match status" value="1"/>
</dbReference>
<dbReference type="InterPro" id="IPR041516">
    <property type="entry name" value="LACTB2_WH"/>
</dbReference>
<dbReference type="Gene3D" id="1.10.10.10">
    <property type="entry name" value="Winged helix-like DNA-binding domain superfamily/Winged helix DNA-binding domain"/>
    <property type="match status" value="1"/>
</dbReference>
<dbReference type="Pfam" id="PF00753">
    <property type="entry name" value="Lactamase_B"/>
    <property type="match status" value="1"/>
</dbReference>
<accession>A0A0P1GJ81</accession>
<evidence type="ECO:0000313" key="3">
    <source>
        <dbReference type="Proteomes" id="UP000052022"/>
    </source>
</evidence>
<dbReference type="SUPFAM" id="SSF56281">
    <property type="entry name" value="Metallo-hydrolase/oxidoreductase"/>
    <property type="match status" value="1"/>
</dbReference>
<dbReference type="GO" id="GO:0016787">
    <property type="term" value="F:hydrolase activity"/>
    <property type="evidence" value="ECO:0007669"/>
    <property type="project" value="UniProtKB-KW"/>
</dbReference>